<dbReference type="GO" id="GO:0008270">
    <property type="term" value="F:zinc ion binding"/>
    <property type="evidence" value="ECO:0007669"/>
    <property type="project" value="InterPro"/>
</dbReference>
<feature type="domain" description="Enoyl reductase (ER)" evidence="1">
    <location>
        <begin position="30"/>
        <end position="329"/>
    </location>
</feature>
<dbReference type="PANTHER" id="PTHR44013">
    <property type="entry name" value="ZINC-TYPE ALCOHOL DEHYDROGENASE-LIKE PROTEIN C16A3.02C"/>
    <property type="match status" value="1"/>
</dbReference>
<dbReference type="Pfam" id="PF13602">
    <property type="entry name" value="ADH_zinc_N_2"/>
    <property type="match status" value="1"/>
</dbReference>
<organism evidence="2 3">
    <name type="scientific">Rosistilla ulvae</name>
    <dbReference type="NCBI Taxonomy" id="1930277"/>
    <lineage>
        <taxon>Bacteria</taxon>
        <taxon>Pseudomonadati</taxon>
        <taxon>Planctomycetota</taxon>
        <taxon>Planctomycetia</taxon>
        <taxon>Pirellulales</taxon>
        <taxon>Pirellulaceae</taxon>
        <taxon>Rosistilla</taxon>
    </lineage>
</organism>
<dbReference type="KEGG" id="ruv:EC9_33960"/>
<dbReference type="RefSeq" id="WP_246105721.1">
    <property type="nucleotide sequence ID" value="NZ_CP036261.1"/>
</dbReference>
<dbReference type="InterPro" id="IPR036291">
    <property type="entry name" value="NAD(P)-bd_dom_sf"/>
</dbReference>
<evidence type="ECO:0000259" key="1">
    <source>
        <dbReference type="SMART" id="SM00829"/>
    </source>
</evidence>
<reference evidence="2 3" key="1">
    <citation type="submission" date="2019-02" db="EMBL/GenBank/DDBJ databases">
        <title>Deep-cultivation of Planctomycetes and their phenomic and genomic characterization uncovers novel biology.</title>
        <authorList>
            <person name="Wiegand S."/>
            <person name="Jogler M."/>
            <person name="Boedeker C."/>
            <person name="Pinto D."/>
            <person name="Vollmers J."/>
            <person name="Rivas-Marin E."/>
            <person name="Kohn T."/>
            <person name="Peeters S.H."/>
            <person name="Heuer A."/>
            <person name="Rast P."/>
            <person name="Oberbeckmann S."/>
            <person name="Bunk B."/>
            <person name="Jeske O."/>
            <person name="Meyerdierks A."/>
            <person name="Storesund J.E."/>
            <person name="Kallscheuer N."/>
            <person name="Luecker S."/>
            <person name="Lage O.M."/>
            <person name="Pohl T."/>
            <person name="Merkel B.J."/>
            <person name="Hornburger P."/>
            <person name="Mueller R.-W."/>
            <person name="Bruemmer F."/>
            <person name="Labrenz M."/>
            <person name="Spormann A.M."/>
            <person name="Op den Camp H."/>
            <person name="Overmann J."/>
            <person name="Amann R."/>
            <person name="Jetten M.S.M."/>
            <person name="Mascher T."/>
            <person name="Medema M.H."/>
            <person name="Devos D.P."/>
            <person name="Kaster A.-K."/>
            <person name="Ovreas L."/>
            <person name="Rohde M."/>
            <person name="Galperin M.Y."/>
            <person name="Jogler C."/>
        </authorList>
    </citation>
    <scope>NUCLEOTIDE SEQUENCE [LARGE SCALE GENOMIC DNA]</scope>
    <source>
        <strain evidence="2 3">EC9</strain>
    </source>
</reference>
<accession>A0A517M2W8</accession>
<evidence type="ECO:0000313" key="2">
    <source>
        <dbReference type="EMBL" id="QDS89199.1"/>
    </source>
</evidence>
<dbReference type="InterPro" id="IPR011032">
    <property type="entry name" value="GroES-like_sf"/>
</dbReference>
<dbReference type="PANTHER" id="PTHR44013:SF1">
    <property type="entry name" value="ZINC-TYPE ALCOHOL DEHYDROGENASE-LIKE PROTEIN C16A3.02C"/>
    <property type="match status" value="1"/>
</dbReference>
<dbReference type="CDD" id="cd08267">
    <property type="entry name" value="MDR1"/>
    <property type="match status" value="1"/>
</dbReference>
<proteinExistence type="predicted"/>
<dbReference type="PROSITE" id="PS01162">
    <property type="entry name" value="QOR_ZETA_CRYSTAL"/>
    <property type="match status" value="1"/>
</dbReference>
<dbReference type="SUPFAM" id="SSF51735">
    <property type="entry name" value="NAD(P)-binding Rossmann-fold domains"/>
    <property type="match status" value="1"/>
</dbReference>
<name>A0A517M2W8_9BACT</name>
<dbReference type="InterPro" id="IPR002364">
    <property type="entry name" value="Quin_OxRdtase/zeta-crystal_CS"/>
</dbReference>
<dbReference type="InterPro" id="IPR020843">
    <property type="entry name" value="ER"/>
</dbReference>
<dbReference type="InterPro" id="IPR013154">
    <property type="entry name" value="ADH-like_N"/>
</dbReference>
<dbReference type="EMBL" id="CP036261">
    <property type="protein sequence ID" value="QDS89199.1"/>
    <property type="molecule type" value="Genomic_DNA"/>
</dbReference>
<dbReference type="SUPFAM" id="SSF50129">
    <property type="entry name" value="GroES-like"/>
    <property type="match status" value="1"/>
</dbReference>
<keyword evidence="3" id="KW-1185">Reference proteome</keyword>
<gene>
    <name evidence="2" type="ORF">EC9_33960</name>
</gene>
<dbReference type="Proteomes" id="UP000319557">
    <property type="component" value="Chromosome"/>
</dbReference>
<dbReference type="AlphaFoldDB" id="A0A517M2W8"/>
<dbReference type="Gene3D" id="3.40.50.720">
    <property type="entry name" value="NAD(P)-binding Rossmann-like Domain"/>
    <property type="match status" value="1"/>
</dbReference>
<protein>
    <submittedName>
        <fullName evidence="2">Zinc-type alcohol dehydrogenase-like protein</fullName>
    </submittedName>
</protein>
<sequence>MSTQYREADATASERPIGQTMQAIVYDDYGEADVLHRAELPIPRRLPGQLLLSVAASSVNPIDYRLRRGEMKGLLPFGFPRIPGYDISGTVADCAPDAPFKPGDRVIAYLDYIRGGACADFAVCSVGVAARIPDTLPTEEAAAIPLAGTTALQSLRDHGKIRAGQRVLINGASGGVGMFAVQVAKSYDCHVTAIASAANEDFCRELGADVFYDYNKVDFTKAGERWDLIFDAAGKSGYLAARAVLTDSGRFVSTEPDVQGIMMSLLTTPLSKRGKVMLAKPCGDDLRALIGLYELGKLKITLDSQFPMSETAAAHRRIEQGVDRGKVVLINS</sequence>
<dbReference type="Gene3D" id="3.90.180.10">
    <property type="entry name" value="Medium-chain alcohol dehydrogenases, catalytic domain"/>
    <property type="match status" value="1"/>
</dbReference>
<dbReference type="SMART" id="SM00829">
    <property type="entry name" value="PKS_ER"/>
    <property type="match status" value="1"/>
</dbReference>
<dbReference type="GO" id="GO:0016491">
    <property type="term" value="F:oxidoreductase activity"/>
    <property type="evidence" value="ECO:0007669"/>
    <property type="project" value="InterPro"/>
</dbReference>
<evidence type="ECO:0000313" key="3">
    <source>
        <dbReference type="Proteomes" id="UP000319557"/>
    </source>
</evidence>
<dbReference type="InterPro" id="IPR052733">
    <property type="entry name" value="Chloroplast_QOR"/>
</dbReference>
<dbReference type="Pfam" id="PF08240">
    <property type="entry name" value="ADH_N"/>
    <property type="match status" value="1"/>
</dbReference>